<name>A0A2W5VJ96_9BACT</name>
<dbReference type="AlphaFoldDB" id="A0A2W5VJ96"/>
<keyword evidence="1" id="KW-0732">Signal</keyword>
<protein>
    <recommendedName>
        <fullName evidence="4">DUF5666 domain-containing protein</fullName>
    </recommendedName>
</protein>
<feature type="chain" id="PRO_5016111316" description="DUF5666 domain-containing protein" evidence="1">
    <location>
        <begin position="26"/>
        <end position="191"/>
    </location>
</feature>
<proteinExistence type="predicted"/>
<organism evidence="2 3">
    <name type="scientific">Archangium gephyra</name>
    <dbReference type="NCBI Taxonomy" id="48"/>
    <lineage>
        <taxon>Bacteria</taxon>
        <taxon>Pseudomonadati</taxon>
        <taxon>Myxococcota</taxon>
        <taxon>Myxococcia</taxon>
        <taxon>Myxococcales</taxon>
        <taxon>Cystobacterineae</taxon>
        <taxon>Archangiaceae</taxon>
        <taxon>Archangium</taxon>
    </lineage>
</organism>
<dbReference type="Proteomes" id="UP000249061">
    <property type="component" value="Unassembled WGS sequence"/>
</dbReference>
<feature type="signal peptide" evidence="1">
    <location>
        <begin position="1"/>
        <end position="25"/>
    </location>
</feature>
<evidence type="ECO:0000313" key="2">
    <source>
        <dbReference type="EMBL" id="PZR16024.1"/>
    </source>
</evidence>
<gene>
    <name evidence="2" type="ORF">DI536_06910</name>
</gene>
<dbReference type="EMBL" id="QFQP01000004">
    <property type="protein sequence ID" value="PZR16024.1"/>
    <property type="molecule type" value="Genomic_DNA"/>
</dbReference>
<evidence type="ECO:0008006" key="4">
    <source>
        <dbReference type="Google" id="ProtNLM"/>
    </source>
</evidence>
<reference evidence="2 3" key="1">
    <citation type="submission" date="2017-08" db="EMBL/GenBank/DDBJ databases">
        <title>Infants hospitalized years apart are colonized by the same room-sourced microbial strains.</title>
        <authorList>
            <person name="Brooks B."/>
            <person name="Olm M.R."/>
            <person name="Firek B.A."/>
            <person name="Baker R."/>
            <person name="Thomas B.C."/>
            <person name="Morowitz M.J."/>
            <person name="Banfield J.F."/>
        </authorList>
    </citation>
    <scope>NUCLEOTIDE SEQUENCE [LARGE SCALE GENOMIC DNA]</scope>
    <source>
        <strain evidence="2">S2_003_000_R2_14</strain>
    </source>
</reference>
<accession>A0A2W5VJ96</accession>
<evidence type="ECO:0000256" key="1">
    <source>
        <dbReference type="SAM" id="SignalP"/>
    </source>
</evidence>
<sequence length="191" mass="20383">MVLRMSRLPRSFALGALLLAALAHATTLLALDVAALSKGSGAVVRGTVKSVDARWTKDGARIMTDAVIEVRETWKGTHRETVTVMQQGGVIGEVGQVVHGTIPFRRGDEVVLFLEPRGERFMLTGMMQGVFRVDGDTARQALEGDALFLDPSTRQPVQPSALAVSLSSLRAQVVATLPTAPQPTSPVKTTP</sequence>
<comment type="caution">
    <text evidence="2">The sequence shown here is derived from an EMBL/GenBank/DDBJ whole genome shotgun (WGS) entry which is preliminary data.</text>
</comment>
<evidence type="ECO:0000313" key="3">
    <source>
        <dbReference type="Proteomes" id="UP000249061"/>
    </source>
</evidence>